<comment type="caution">
    <text evidence="3">The sequence shown here is derived from an EMBL/GenBank/DDBJ whole genome shotgun (WGS) entry which is preliminary data.</text>
</comment>
<evidence type="ECO:0000313" key="3">
    <source>
        <dbReference type="EMBL" id="CAG9321262.1"/>
    </source>
</evidence>
<keyword evidence="4" id="KW-1185">Reference proteome</keyword>
<dbReference type="AlphaFoldDB" id="A0AAU9IZM5"/>
<evidence type="ECO:0000256" key="1">
    <source>
        <dbReference type="SAM" id="Coils"/>
    </source>
</evidence>
<accession>A0AAU9IZM5</accession>
<name>A0AAU9IZM5_9CILI</name>
<feature type="region of interest" description="Disordered" evidence="2">
    <location>
        <begin position="487"/>
        <end position="553"/>
    </location>
</feature>
<evidence type="ECO:0000313" key="4">
    <source>
        <dbReference type="Proteomes" id="UP001162131"/>
    </source>
</evidence>
<organism evidence="3 4">
    <name type="scientific">Blepharisma stoltei</name>
    <dbReference type="NCBI Taxonomy" id="1481888"/>
    <lineage>
        <taxon>Eukaryota</taxon>
        <taxon>Sar</taxon>
        <taxon>Alveolata</taxon>
        <taxon>Ciliophora</taxon>
        <taxon>Postciliodesmatophora</taxon>
        <taxon>Heterotrichea</taxon>
        <taxon>Heterotrichida</taxon>
        <taxon>Blepharismidae</taxon>
        <taxon>Blepharisma</taxon>
    </lineage>
</organism>
<gene>
    <name evidence="3" type="ORF">BSTOLATCC_MIC28549</name>
</gene>
<sequence>MNIKFPKLSLGNISPIRKDEKLNTMRNFPVESVLASKFFLESTKQTSSLDMSVVLPSKTKEQKLHLKEFFRLENELDIKEIELSKEKNTEKEISTYKSYLEGISFCLRFRDKELAKGIIRGLRGFLKIIAELLNKPTIIADKKKPKTKEIFSQTDEQAIPDDIENYNQEIQFLKSLETKLHTIKSSKVANRLFEAYDSLIKMHTTLPSPINTPEVLDIDEVTDKLQEKIVEIKEGLIAHVSKMQSKATKIDIETQTEVIRNINRNYTKNEENEEDLYYELQKKYEKVYNEKRKLEELLKGRKNVSDNIEDHLTHVELELFHYKKQASGYEDTIKNLKARNMAMKDKIENLEININLLKDEVKAANAKTDSKKSKIQELSEEVYKLTLNWKLNEKRLKELSEAWHKKIGKAYEHEEIDENELLRDIDLPKKKEKVQEEKIIKNTEAVSDRKINRTHGNRPTDTKKQNTKVENLKQAIATEACSQNQAILPGKQKANNKKIQKLPSESISPDPPKKSKSPKIPNNKPPKSQSPKLLRDSQIQTSKVKLNNSSIEIRAESPEDKKWKILKQKQEEKIQKTFKDDTQRELFEEYKAILERKTYKKPIKSPKVLNKSQEDSYTDLNSDANLSYISNSSENVSQKTIENYEENYEKIKKDPEFISAIGKVFDNEEEVDILPLQVRVSIMKALKGHERKKCGNKCDHLRRAMMIKYKEKGIPYPIKKVSAAD</sequence>
<evidence type="ECO:0000256" key="2">
    <source>
        <dbReference type="SAM" id="MobiDB-lite"/>
    </source>
</evidence>
<dbReference type="EMBL" id="CAJZBQ010000028">
    <property type="protein sequence ID" value="CAG9321262.1"/>
    <property type="molecule type" value="Genomic_DNA"/>
</dbReference>
<feature type="region of interest" description="Disordered" evidence="2">
    <location>
        <begin position="445"/>
        <end position="467"/>
    </location>
</feature>
<feature type="compositionally biased region" description="Low complexity" evidence="2">
    <location>
        <begin position="518"/>
        <end position="532"/>
    </location>
</feature>
<dbReference type="Proteomes" id="UP001162131">
    <property type="component" value="Unassembled WGS sequence"/>
</dbReference>
<feature type="compositionally biased region" description="Polar residues" evidence="2">
    <location>
        <begin position="537"/>
        <end position="551"/>
    </location>
</feature>
<proteinExistence type="predicted"/>
<protein>
    <submittedName>
        <fullName evidence="3">Uncharacterized protein</fullName>
    </submittedName>
</protein>
<reference evidence="3" key="1">
    <citation type="submission" date="2021-09" db="EMBL/GenBank/DDBJ databases">
        <authorList>
            <consortium name="AG Swart"/>
            <person name="Singh M."/>
            <person name="Singh A."/>
            <person name="Seah K."/>
            <person name="Emmerich C."/>
        </authorList>
    </citation>
    <scope>NUCLEOTIDE SEQUENCE</scope>
    <source>
        <strain evidence="3">ATCC30299</strain>
    </source>
</reference>
<keyword evidence="1" id="KW-0175">Coiled coil</keyword>
<feature type="coiled-coil region" evidence="1">
    <location>
        <begin position="326"/>
        <end position="381"/>
    </location>
</feature>